<dbReference type="GO" id="GO:0006729">
    <property type="term" value="P:tetrahydrobiopterin biosynthetic process"/>
    <property type="evidence" value="ECO:0007669"/>
    <property type="project" value="InterPro"/>
</dbReference>
<evidence type="ECO:0000313" key="6">
    <source>
        <dbReference type="Proteomes" id="UP000604481"/>
    </source>
</evidence>
<proteinExistence type="inferred from homology"/>
<reference evidence="5 6" key="1">
    <citation type="submission" date="2020-10" db="EMBL/GenBank/DDBJ databases">
        <title>The genome sequence of Chitinilyticum litopenaei 4Y14.</title>
        <authorList>
            <person name="Liu Y."/>
        </authorList>
    </citation>
    <scope>NUCLEOTIDE SEQUENCE [LARGE SCALE GENOMIC DNA]</scope>
    <source>
        <strain evidence="5 6">4Y14</strain>
    </source>
</reference>
<dbReference type="HAMAP" id="MF_00434">
    <property type="entry name" value="Pterin_4_alpha"/>
    <property type="match status" value="1"/>
</dbReference>
<dbReference type="Pfam" id="PF01329">
    <property type="entry name" value="Pterin_4a"/>
    <property type="match status" value="1"/>
</dbReference>
<evidence type="ECO:0000256" key="4">
    <source>
        <dbReference type="HAMAP-Rule" id="MF_00434"/>
    </source>
</evidence>
<sequence>MLLLLEHCINHPARLPPGEAETLTGQLDGWRLADDYLERSFEFGSYQDTIAFVNALAWIAQRENHHPELTVSFGECRVRWCTHSAGGLTRNDFICAAKVDALFLA</sequence>
<dbReference type="AlphaFoldDB" id="A0A8J7FNH6"/>
<dbReference type="PANTHER" id="PTHR12599">
    <property type="entry name" value="PTERIN-4-ALPHA-CARBINOLAMINE DEHYDRATASE"/>
    <property type="match status" value="1"/>
</dbReference>
<dbReference type="SUPFAM" id="SSF55248">
    <property type="entry name" value="PCD-like"/>
    <property type="match status" value="1"/>
</dbReference>
<dbReference type="PANTHER" id="PTHR12599:SF0">
    <property type="entry name" value="PTERIN-4-ALPHA-CARBINOLAMINE DEHYDRATASE"/>
    <property type="match status" value="1"/>
</dbReference>
<protein>
    <recommendedName>
        <fullName evidence="4">Putative pterin-4-alpha-carbinolamine dehydratase</fullName>
        <shortName evidence="4">PHS</shortName>
        <ecNumber evidence="4">4.2.1.96</ecNumber>
    </recommendedName>
    <alternativeName>
        <fullName evidence="4">4-alpha-hydroxy-tetrahydropterin dehydratase</fullName>
    </alternativeName>
    <alternativeName>
        <fullName evidence="4">Pterin carbinolamine dehydratase</fullName>
        <shortName evidence="4">PCD</shortName>
    </alternativeName>
</protein>
<keyword evidence="6" id="KW-1185">Reference proteome</keyword>
<organism evidence="5 6">
    <name type="scientific">Chitinilyticum piscinae</name>
    <dbReference type="NCBI Taxonomy" id="2866724"/>
    <lineage>
        <taxon>Bacteria</taxon>
        <taxon>Pseudomonadati</taxon>
        <taxon>Pseudomonadota</taxon>
        <taxon>Betaproteobacteria</taxon>
        <taxon>Neisseriales</taxon>
        <taxon>Chitinibacteraceae</taxon>
        <taxon>Chitinilyticum</taxon>
    </lineage>
</organism>
<dbReference type="Proteomes" id="UP000604481">
    <property type="component" value="Unassembled WGS sequence"/>
</dbReference>
<evidence type="ECO:0000256" key="1">
    <source>
        <dbReference type="ARBA" id="ARBA00001554"/>
    </source>
</evidence>
<comment type="caution">
    <text evidence="5">The sequence shown here is derived from an EMBL/GenBank/DDBJ whole genome shotgun (WGS) entry which is preliminary data.</text>
</comment>
<dbReference type="InterPro" id="IPR036428">
    <property type="entry name" value="PCD_sf"/>
</dbReference>
<dbReference type="CDD" id="cd00913">
    <property type="entry name" value="PCD_DCoH_subfamily_a"/>
    <property type="match status" value="1"/>
</dbReference>
<dbReference type="Gene3D" id="3.30.1360.20">
    <property type="entry name" value="Transcriptional coactivator/pterin dehydratase"/>
    <property type="match status" value="1"/>
</dbReference>
<name>A0A8J7FNH6_9NEIS</name>
<dbReference type="RefSeq" id="WP_194117230.1">
    <property type="nucleotide sequence ID" value="NZ_JADFUA010000012.1"/>
</dbReference>
<dbReference type="EMBL" id="JADFUA010000012">
    <property type="protein sequence ID" value="MBE9610680.1"/>
    <property type="molecule type" value="Genomic_DNA"/>
</dbReference>
<evidence type="ECO:0000256" key="3">
    <source>
        <dbReference type="ARBA" id="ARBA00023239"/>
    </source>
</evidence>
<dbReference type="GO" id="GO:0008124">
    <property type="term" value="F:4-alpha-hydroxytetrahydrobiopterin dehydratase activity"/>
    <property type="evidence" value="ECO:0007669"/>
    <property type="project" value="UniProtKB-UniRule"/>
</dbReference>
<comment type="similarity">
    <text evidence="2 4">Belongs to the pterin-4-alpha-carbinolamine dehydratase family.</text>
</comment>
<dbReference type="InterPro" id="IPR001533">
    <property type="entry name" value="Pterin_deHydtase"/>
</dbReference>
<dbReference type="EC" id="4.2.1.96" evidence="4"/>
<gene>
    <name evidence="5" type="ORF">INR99_15165</name>
</gene>
<keyword evidence="3 4" id="KW-0456">Lyase</keyword>
<evidence type="ECO:0000256" key="2">
    <source>
        <dbReference type="ARBA" id="ARBA00006472"/>
    </source>
</evidence>
<comment type="catalytic activity">
    <reaction evidence="1 4">
        <text>(4aS,6R)-4a-hydroxy-L-erythro-5,6,7,8-tetrahydrobiopterin = (6R)-L-erythro-6,7-dihydrobiopterin + H2O</text>
        <dbReference type="Rhea" id="RHEA:11920"/>
        <dbReference type="ChEBI" id="CHEBI:15377"/>
        <dbReference type="ChEBI" id="CHEBI:15642"/>
        <dbReference type="ChEBI" id="CHEBI:43120"/>
        <dbReference type="EC" id="4.2.1.96"/>
    </reaction>
</comment>
<evidence type="ECO:0000313" key="5">
    <source>
        <dbReference type="EMBL" id="MBE9610680.1"/>
    </source>
</evidence>
<accession>A0A8J7FNH6</accession>